<dbReference type="InterPro" id="IPR050313">
    <property type="entry name" value="Carb_Metab_HTH_regulators"/>
</dbReference>
<evidence type="ECO:0000256" key="2">
    <source>
        <dbReference type="ARBA" id="ARBA00023015"/>
    </source>
</evidence>
<dbReference type="SMART" id="SM00420">
    <property type="entry name" value="HTH_DEOR"/>
    <property type="match status" value="1"/>
</dbReference>
<dbReference type="SMART" id="SM01134">
    <property type="entry name" value="DeoRC"/>
    <property type="match status" value="1"/>
</dbReference>
<dbReference type="InterPro" id="IPR036390">
    <property type="entry name" value="WH_DNA-bd_sf"/>
</dbReference>
<dbReference type="PANTHER" id="PTHR30363">
    <property type="entry name" value="HTH-TYPE TRANSCRIPTIONAL REGULATOR SRLR-RELATED"/>
    <property type="match status" value="1"/>
</dbReference>
<organism evidence="5 6">
    <name type="scientific">Stappia indica</name>
    <dbReference type="NCBI Taxonomy" id="538381"/>
    <lineage>
        <taxon>Bacteria</taxon>
        <taxon>Pseudomonadati</taxon>
        <taxon>Pseudomonadota</taxon>
        <taxon>Alphaproteobacteria</taxon>
        <taxon>Hyphomicrobiales</taxon>
        <taxon>Stappiaceae</taxon>
        <taxon>Stappia</taxon>
    </lineage>
</organism>
<keyword evidence="1" id="KW-0678">Repressor</keyword>
<gene>
    <name evidence="5" type="ORF">SAMN05421512_10825</name>
</gene>
<name>A0A285T1Z2_9HYPH</name>
<dbReference type="InterPro" id="IPR036388">
    <property type="entry name" value="WH-like_DNA-bd_sf"/>
</dbReference>
<dbReference type="STRING" id="538381.GCA_001696535_02869"/>
<dbReference type="SUPFAM" id="SSF46785">
    <property type="entry name" value="Winged helix' DNA-binding domain"/>
    <property type="match status" value="1"/>
</dbReference>
<reference evidence="5 6" key="1">
    <citation type="submission" date="2017-08" db="EMBL/GenBank/DDBJ databases">
        <authorList>
            <person name="de Groot N.N."/>
        </authorList>
    </citation>
    <scope>NUCLEOTIDE SEQUENCE [LARGE SCALE GENOMIC DNA]</scope>
    <source>
        <strain evidence="5 6">USBA 352</strain>
    </source>
</reference>
<dbReference type="PROSITE" id="PS51000">
    <property type="entry name" value="HTH_DEOR_2"/>
    <property type="match status" value="1"/>
</dbReference>
<dbReference type="Gene3D" id="3.40.50.1360">
    <property type="match status" value="1"/>
</dbReference>
<keyword evidence="2" id="KW-0805">Transcription regulation</keyword>
<sequence length="248" mass="26578">MNRVEPLSAFSPRQREILALTERNGFVTIESLAEEFGVSAQTIRRDIIALADAGRLQRFHGGAGVTGQTETLRLDHGQKEQLSVEDKVRVAQTAAACVPDGASLFLDVGTTVEMAAKALNARPGFRVFTNSMRAALAFDPSRHDVNVIGRRVAGRDGSLVGEETMLALQGLRLDYALIGCSAVDAEGRVMDYDLSKIAVKKVAMQAARKSLLLATASKFGRSALSTIAMLSDFEQVIDGRQDLAAEAG</sequence>
<dbReference type="SUPFAM" id="SSF100950">
    <property type="entry name" value="NagB/RpiA/CoA transferase-like"/>
    <property type="match status" value="1"/>
</dbReference>
<dbReference type="InterPro" id="IPR014036">
    <property type="entry name" value="DeoR-like_C"/>
</dbReference>
<feature type="domain" description="HTH deoR-type" evidence="4">
    <location>
        <begin position="10"/>
        <end position="65"/>
    </location>
</feature>
<keyword evidence="6" id="KW-1185">Reference proteome</keyword>
<dbReference type="PANTHER" id="PTHR30363:SF4">
    <property type="entry name" value="GLYCEROL-3-PHOSPHATE REGULON REPRESSOR"/>
    <property type="match status" value="1"/>
</dbReference>
<evidence type="ECO:0000256" key="3">
    <source>
        <dbReference type="ARBA" id="ARBA00023163"/>
    </source>
</evidence>
<dbReference type="OrthoDB" id="9814815at2"/>
<dbReference type="EMBL" id="OBML01000008">
    <property type="protein sequence ID" value="SOC14899.1"/>
    <property type="molecule type" value="Genomic_DNA"/>
</dbReference>
<dbReference type="AlphaFoldDB" id="A0A285T1Z2"/>
<dbReference type="Pfam" id="PF00455">
    <property type="entry name" value="DeoRC"/>
    <property type="match status" value="1"/>
</dbReference>
<dbReference type="Gene3D" id="1.10.10.10">
    <property type="entry name" value="Winged helix-like DNA-binding domain superfamily/Winged helix DNA-binding domain"/>
    <property type="match status" value="1"/>
</dbReference>
<dbReference type="Pfam" id="PF08220">
    <property type="entry name" value="HTH_DeoR"/>
    <property type="match status" value="1"/>
</dbReference>
<keyword evidence="3" id="KW-0804">Transcription</keyword>
<protein>
    <submittedName>
        <fullName evidence="5">Transcriptional regulator, DeoR family</fullName>
    </submittedName>
</protein>
<evidence type="ECO:0000313" key="6">
    <source>
        <dbReference type="Proteomes" id="UP000219331"/>
    </source>
</evidence>
<dbReference type="InterPro" id="IPR001034">
    <property type="entry name" value="DeoR_HTH"/>
</dbReference>
<dbReference type="GO" id="GO:0003700">
    <property type="term" value="F:DNA-binding transcription factor activity"/>
    <property type="evidence" value="ECO:0007669"/>
    <property type="project" value="InterPro"/>
</dbReference>
<dbReference type="InterPro" id="IPR037171">
    <property type="entry name" value="NagB/RpiA_transferase-like"/>
</dbReference>
<accession>A0A285T1Z2</accession>
<evidence type="ECO:0000256" key="1">
    <source>
        <dbReference type="ARBA" id="ARBA00022491"/>
    </source>
</evidence>
<evidence type="ECO:0000259" key="4">
    <source>
        <dbReference type="PROSITE" id="PS51000"/>
    </source>
</evidence>
<dbReference type="PRINTS" id="PR00037">
    <property type="entry name" value="HTHLACR"/>
</dbReference>
<dbReference type="RefSeq" id="WP_083206296.1">
    <property type="nucleotide sequence ID" value="NZ_MBQE01000003.1"/>
</dbReference>
<dbReference type="Proteomes" id="UP000219331">
    <property type="component" value="Unassembled WGS sequence"/>
</dbReference>
<evidence type="ECO:0000313" key="5">
    <source>
        <dbReference type="EMBL" id="SOC14899.1"/>
    </source>
</evidence>
<proteinExistence type="predicted"/>